<feature type="region of interest" description="Disordered" evidence="1">
    <location>
        <begin position="263"/>
        <end position="286"/>
    </location>
</feature>
<evidence type="ECO:0000313" key="3">
    <source>
        <dbReference type="EMBL" id="GGG13980.1"/>
    </source>
</evidence>
<dbReference type="PANTHER" id="PTHR33428:SF14">
    <property type="entry name" value="CARBOXYLESTERASE TYPE B DOMAIN-CONTAINING PROTEIN"/>
    <property type="match status" value="1"/>
</dbReference>
<protein>
    <submittedName>
        <fullName evidence="3">Alpha/beta hydrolase</fullName>
    </submittedName>
</protein>
<proteinExistence type="predicted"/>
<accession>A0A917FYA0</accession>
<evidence type="ECO:0000256" key="1">
    <source>
        <dbReference type="SAM" id="MobiDB-lite"/>
    </source>
</evidence>
<dbReference type="SUPFAM" id="SSF53474">
    <property type="entry name" value="alpha/beta-Hydrolases"/>
    <property type="match status" value="1"/>
</dbReference>
<dbReference type="InterPro" id="IPR041127">
    <property type="entry name" value="PET_hydrolase/cutinase-like"/>
</dbReference>
<dbReference type="AlphaFoldDB" id="A0A917FYA0"/>
<keyword evidence="4" id="KW-1185">Reference proteome</keyword>
<gene>
    <name evidence="3" type="ORF">GCM10007304_30050</name>
</gene>
<evidence type="ECO:0000313" key="4">
    <source>
        <dbReference type="Proteomes" id="UP000654257"/>
    </source>
</evidence>
<dbReference type="Proteomes" id="UP000654257">
    <property type="component" value="Unassembled WGS sequence"/>
</dbReference>
<evidence type="ECO:0000259" key="2">
    <source>
        <dbReference type="Pfam" id="PF12740"/>
    </source>
</evidence>
<dbReference type="Gene3D" id="3.40.50.1820">
    <property type="entry name" value="alpha/beta hydrolase"/>
    <property type="match status" value="1"/>
</dbReference>
<dbReference type="EMBL" id="BMCU01000003">
    <property type="protein sequence ID" value="GGG13980.1"/>
    <property type="molecule type" value="Genomic_DNA"/>
</dbReference>
<feature type="domain" description="PET hydrolase/cutinase-like" evidence="2">
    <location>
        <begin position="31"/>
        <end position="176"/>
    </location>
</feature>
<reference evidence="3" key="1">
    <citation type="journal article" date="2014" name="Int. J. Syst. Evol. Microbiol.">
        <title>Complete genome sequence of Corynebacterium casei LMG S-19264T (=DSM 44701T), isolated from a smear-ripened cheese.</title>
        <authorList>
            <consortium name="US DOE Joint Genome Institute (JGI-PGF)"/>
            <person name="Walter F."/>
            <person name="Albersmeier A."/>
            <person name="Kalinowski J."/>
            <person name="Ruckert C."/>
        </authorList>
    </citation>
    <scope>NUCLEOTIDE SEQUENCE</scope>
    <source>
        <strain evidence="3">CCM 7905</strain>
    </source>
</reference>
<reference evidence="3" key="2">
    <citation type="submission" date="2020-09" db="EMBL/GenBank/DDBJ databases">
        <authorList>
            <person name="Sun Q."/>
            <person name="Sedlacek I."/>
        </authorList>
    </citation>
    <scope>NUCLEOTIDE SEQUENCE</scope>
    <source>
        <strain evidence="3">CCM 7905</strain>
    </source>
</reference>
<organism evidence="3 4">
    <name type="scientific">Rhodococcoides trifolii</name>
    <dbReference type="NCBI Taxonomy" id="908250"/>
    <lineage>
        <taxon>Bacteria</taxon>
        <taxon>Bacillati</taxon>
        <taxon>Actinomycetota</taxon>
        <taxon>Actinomycetes</taxon>
        <taxon>Mycobacteriales</taxon>
        <taxon>Nocardiaceae</taxon>
        <taxon>Rhodococcoides</taxon>
    </lineage>
</organism>
<keyword evidence="3" id="KW-0378">Hydrolase</keyword>
<sequence length="286" mass="29614">MPNTKKLVSDLSKPGPHRVLRGDLALAGLPGVVYTPAEGLNLPAVAFAHGWLVGPANYDKTLRHLASWGIVVAAPGTERGPIPSHINFANDVSVALDICTGVRLGPGQISVRQDRLGVVGHGMGAGVAVLAAARRPEIAALACLFPAPTAPTAESVAADVKSPALVVGSPLELVSMASDPVELAASFAGHAVLRTVTKSSRDGMVEGRRLLGKIGVGGDFEKKTAKTVRALLTGFLLFHLTGGDAYAEFSDAEAEIKKTLVLDPSQPMPAPPKKSGIRQVSQLLGR</sequence>
<dbReference type="InterPro" id="IPR029058">
    <property type="entry name" value="AB_hydrolase_fold"/>
</dbReference>
<dbReference type="RefSeq" id="WP_229746056.1">
    <property type="nucleotide sequence ID" value="NZ_BMCU01000003.1"/>
</dbReference>
<name>A0A917FYA0_9NOCA</name>
<dbReference type="GO" id="GO:0016787">
    <property type="term" value="F:hydrolase activity"/>
    <property type="evidence" value="ECO:0007669"/>
    <property type="project" value="UniProtKB-KW"/>
</dbReference>
<dbReference type="PANTHER" id="PTHR33428">
    <property type="entry name" value="CHLOROPHYLLASE-2, CHLOROPLASTIC"/>
    <property type="match status" value="1"/>
</dbReference>
<comment type="caution">
    <text evidence="3">The sequence shown here is derived from an EMBL/GenBank/DDBJ whole genome shotgun (WGS) entry which is preliminary data.</text>
</comment>
<dbReference type="Pfam" id="PF12740">
    <property type="entry name" value="PETase"/>
    <property type="match status" value="1"/>
</dbReference>